<feature type="transmembrane region" description="Helical" evidence="6">
    <location>
        <begin position="314"/>
        <end position="335"/>
    </location>
</feature>
<dbReference type="PANTHER" id="PTHR43471:SF3">
    <property type="entry name" value="ABC TRANSPORTER PERMEASE PROTEIN NATB"/>
    <property type="match status" value="1"/>
</dbReference>
<evidence type="ECO:0000313" key="9">
    <source>
        <dbReference type="Proteomes" id="UP000190857"/>
    </source>
</evidence>
<feature type="transmembrane region" description="Helical" evidence="6">
    <location>
        <begin position="176"/>
        <end position="201"/>
    </location>
</feature>
<proteinExistence type="predicted"/>
<dbReference type="EMBL" id="FUZP01000003">
    <property type="protein sequence ID" value="SKC68885.1"/>
    <property type="molecule type" value="Genomic_DNA"/>
</dbReference>
<evidence type="ECO:0000256" key="4">
    <source>
        <dbReference type="ARBA" id="ARBA00023136"/>
    </source>
</evidence>
<feature type="transmembrane region" description="Helical" evidence="6">
    <location>
        <begin position="268"/>
        <end position="293"/>
    </location>
</feature>
<feature type="transmembrane region" description="Helical" evidence="6">
    <location>
        <begin position="235"/>
        <end position="256"/>
    </location>
</feature>
<evidence type="ECO:0000256" key="3">
    <source>
        <dbReference type="ARBA" id="ARBA00022989"/>
    </source>
</evidence>
<keyword evidence="4 6" id="KW-0472">Membrane</keyword>
<dbReference type="Proteomes" id="UP000190857">
    <property type="component" value="Unassembled WGS sequence"/>
</dbReference>
<dbReference type="RefSeq" id="WP_079728717.1">
    <property type="nucleotide sequence ID" value="NZ_FUZP01000003.1"/>
</dbReference>
<dbReference type="OrthoDB" id="3268959at2"/>
<feature type="transmembrane region" description="Helical" evidence="6">
    <location>
        <begin position="56"/>
        <end position="77"/>
    </location>
</feature>
<feature type="compositionally biased region" description="Low complexity" evidence="5">
    <location>
        <begin position="16"/>
        <end position="33"/>
    </location>
</feature>
<accession>A0A1T5KZJ4</accession>
<evidence type="ECO:0000256" key="1">
    <source>
        <dbReference type="ARBA" id="ARBA00004141"/>
    </source>
</evidence>
<evidence type="ECO:0000256" key="2">
    <source>
        <dbReference type="ARBA" id="ARBA00022692"/>
    </source>
</evidence>
<dbReference type="STRING" id="123320.SAMN06309945_2706"/>
<organism evidence="8 9">
    <name type="scientific">Okibacterium fritillariae</name>
    <dbReference type="NCBI Taxonomy" id="123320"/>
    <lineage>
        <taxon>Bacteria</taxon>
        <taxon>Bacillati</taxon>
        <taxon>Actinomycetota</taxon>
        <taxon>Actinomycetes</taxon>
        <taxon>Micrococcales</taxon>
        <taxon>Microbacteriaceae</taxon>
        <taxon>Okibacterium</taxon>
    </lineage>
</organism>
<evidence type="ECO:0000259" key="7">
    <source>
        <dbReference type="Pfam" id="PF12698"/>
    </source>
</evidence>
<dbReference type="Pfam" id="PF12698">
    <property type="entry name" value="ABC2_membrane_3"/>
    <property type="match status" value="1"/>
</dbReference>
<reference evidence="8 9" key="1">
    <citation type="submission" date="2017-02" db="EMBL/GenBank/DDBJ databases">
        <authorList>
            <person name="Peterson S.W."/>
        </authorList>
    </citation>
    <scope>NUCLEOTIDE SEQUENCE [LARGE SCALE GENOMIC DNA]</scope>
    <source>
        <strain evidence="8 9">VKM Ac-2059</strain>
    </source>
</reference>
<dbReference type="GO" id="GO:0140359">
    <property type="term" value="F:ABC-type transporter activity"/>
    <property type="evidence" value="ECO:0007669"/>
    <property type="project" value="InterPro"/>
</dbReference>
<evidence type="ECO:0000256" key="5">
    <source>
        <dbReference type="SAM" id="MobiDB-lite"/>
    </source>
</evidence>
<evidence type="ECO:0000313" key="8">
    <source>
        <dbReference type="EMBL" id="SKC68885.1"/>
    </source>
</evidence>
<evidence type="ECO:0000256" key="6">
    <source>
        <dbReference type="SAM" id="Phobius"/>
    </source>
</evidence>
<dbReference type="GO" id="GO:0016020">
    <property type="term" value="C:membrane"/>
    <property type="evidence" value="ECO:0007669"/>
    <property type="project" value="UniProtKB-SubCell"/>
</dbReference>
<protein>
    <submittedName>
        <fullName evidence="8">ABC-2 type transport system permease protein</fullName>
    </submittedName>
</protein>
<sequence>MSTRTSPSPSSPTPPSRGTSSAPASARPAAPQAPGFASSVWLVSEREIRARLRSKAFLISSALLLVIILGSILFAGFSANSAGSEATKVAVVDATSEVIPAAAAKSFDVTVVDDEQAAEKLVRDGDVEAAILPDRSGDSPLLFEVVANDSAPTSVVQALSTAPKVVLLDQGADAGFLGYLVAIAFGLVFFSSAMTFGSTIAQSVVEEKQTRVVEILMSAIPVRALLAGKVLGNSILAFAQIALIAVIAIVGLTVTGQSDLLTGLGAPIVWFVIFFVIGFVLLAALFAATAALVSRQEDVGSTTMPVTMLVMLPYFAVIFFNDNPTVLAIMSYIPFSAPVGMPVRLFLGTAEWWEPLLSLAILAVTTVVVLLLGSKMYSNSLLRTGARVKLGEALRG</sequence>
<dbReference type="AlphaFoldDB" id="A0A1T5KZJ4"/>
<dbReference type="InterPro" id="IPR013525">
    <property type="entry name" value="ABC2_TM"/>
</dbReference>
<gene>
    <name evidence="8" type="ORF">SAMN06309945_2706</name>
</gene>
<keyword evidence="9" id="KW-1185">Reference proteome</keyword>
<keyword evidence="2 6" id="KW-0812">Transmembrane</keyword>
<dbReference type="PANTHER" id="PTHR43471">
    <property type="entry name" value="ABC TRANSPORTER PERMEASE"/>
    <property type="match status" value="1"/>
</dbReference>
<feature type="region of interest" description="Disordered" evidence="5">
    <location>
        <begin position="1"/>
        <end position="33"/>
    </location>
</feature>
<feature type="domain" description="ABC-2 type transporter transmembrane" evidence="7">
    <location>
        <begin position="55"/>
        <end position="374"/>
    </location>
</feature>
<name>A0A1T5KZJ4_9MICO</name>
<feature type="transmembrane region" description="Helical" evidence="6">
    <location>
        <begin position="355"/>
        <end position="373"/>
    </location>
</feature>
<comment type="subcellular location">
    <subcellularLocation>
        <location evidence="1">Membrane</location>
        <topology evidence="1">Multi-pass membrane protein</topology>
    </subcellularLocation>
</comment>
<keyword evidence="3 6" id="KW-1133">Transmembrane helix</keyword>